<feature type="domain" description="Aspartate/glutamate/uridylate kinase" evidence="14">
    <location>
        <begin position="19"/>
        <end position="229"/>
    </location>
</feature>
<dbReference type="Gene3D" id="3.40.1160.10">
    <property type="entry name" value="Acetylglutamate kinase-like"/>
    <property type="match status" value="1"/>
</dbReference>
<dbReference type="InterPro" id="IPR015963">
    <property type="entry name" value="Uridylate_kinase_bac"/>
</dbReference>
<dbReference type="CDD" id="cd04254">
    <property type="entry name" value="AAK_UMPK-PyrH-Ec"/>
    <property type="match status" value="1"/>
</dbReference>
<dbReference type="GO" id="GO:0044210">
    <property type="term" value="P:'de novo' CTP biosynthetic process"/>
    <property type="evidence" value="ECO:0007669"/>
    <property type="project" value="UniProtKB-UniPathway"/>
</dbReference>
<dbReference type="HAMAP" id="MF_01220_B">
    <property type="entry name" value="PyrH_B"/>
    <property type="match status" value="1"/>
</dbReference>
<keyword evidence="9" id="KW-0418">Kinase</keyword>
<keyword evidence="10" id="KW-0067">ATP-binding</keyword>
<organism evidence="15">
    <name type="scientific">marine metagenome</name>
    <dbReference type="NCBI Taxonomy" id="408172"/>
    <lineage>
        <taxon>unclassified sequences</taxon>
        <taxon>metagenomes</taxon>
        <taxon>ecological metagenomes</taxon>
    </lineage>
</organism>
<keyword evidence="8" id="KW-0547">Nucleotide-binding</keyword>
<evidence type="ECO:0000256" key="12">
    <source>
        <dbReference type="ARBA" id="ARBA00032092"/>
    </source>
</evidence>
<dbReference type="InterPro" id="IPR001048">
    <property type="entry name" value="Asp/Glu/Uridylate_kinase"/>
</dbReference>
<dbReference type="Pfam" id="PF00696">
    <property type="entry name" value="AA_kinase"/>
    <property type="match status" value="1"/>
</dbReference>
<evidence type="ECO:0000256" key="9">
    <source>
        <dbReference type="ARBA" id="ARBA00022777"/>
    </source>
</evidence>
<dbReference type="PIRSF" id="PIRSF005650">
    <property type="entry name" value="Uridylate_kin"/>
    <property type="match status" value="1"/>
</dbReference>
<dbReference type="EMBL" id="UINC01029288">
    <property type="protein sequence ID" value="SVB11754.1"/>
    <property type="molecule type" value="Genomic_DNA"/>
</dbReference>
<feature type="non-terminal residue" evidence="15">
    <location>
        <position position="1"/>
    </location>
</feature>
<evidence type="ECO:0000256" key="8">
    <source>
        <dbReference type="ARBA" id="ARBA00022741"/>
    </source>
</evidence>
<evidence type="ECO:0000256" key="5">
    <source>
        <dbReference type="ARBA" id="ARBA00016403"/>
    </source>
</evidence>
<evidence type="ECO:0000256" key="2">
    <source>
        <dbReference type="ARBA" id="ARBA00004791"/>
    </source>
</evidence>
<dbReference type="InterPro" id="IPR036393">
    <property type="entry name" value="AceGlu_kinase-like_sf"/>
</dbReference>
<evidence type="ECO:0000259" key="14">
    <source>
        <dbReference type="Pfam" id="PF00696"/>
    </source>
</evidence>
<accession>A0A382BDL0</accession>
<keyword evidence="6" id="KW-0963">Cytoplasm</keyword>
<dbReference type="GO" id="GO:0033862">
    <property type="term" value="F:UMP kinase activity"/>
    <property type="evidence" value="ECO:0007669"/>
    <property type="project" value="UniProtKB-EC"/>
</dbReference>
<dbReference type="EC" id="2.7.4.22" evidence="4"/>
<dbReference type="NCBIfam" id="TIGR02075">
    <property type="entry name" value="pyrH_bact"/>
    <property type="match status" value="1"/>
</dbReference>
<proteinExistence type="inferred from homology"/>
<comment type="catalytic activity">
    <reaction evidence="13">
        <text>UMP + ATP = UDP + ADP</text>
        <dbReference type="Rhea" id="RHEA:24400"/>
        <dbReference type="ChEBI" id="CHEBI:30616"/>
        <dbReference type="ChEBI" id="CHEBI:57865"/>
        <dbReference type="ChEBI" id="CHEBI:58223"/>
        <dbReference type="ChEBI" id="CHEBI:456216"/>
        <dbReference type="EC" id="2.7.4.22"/>
    </reaction>
</comment>
<name>A0A382BDL0_9ZZZZ</name>
<dbReference type="AlphaFoldDB" id="A0A382BDL0"/>
<dbReference type="PANTHER" id="PTHR42833">
    <property type="entry name" value="URIDYLATE KINASE"/>
    <property type="match status" value="1"/>
</dbReference>
<protein>
    <recommendedName>
        <fullName evidence="5">Uridylate kinase</fullName>
        <ecNumber evidence="4">2.7.4.22</ecNumber>
    </recommendedName>
    <alternativeName>
        <fullName evidence="12">Uridine monophosphate kinase</fullName>
    </alternativeName>
</protein>
<evidence type="ECO:0000256" key="13">
    <source>
        <dbReference type="ARBA" id="ARBA00047767"/>
    </source>
</evidence>
<dbReference type="SUPFAM" id="SSF53633">
    <property type="entry name" value="Carbamate kinase-like"/>
    <property type="match status" value="1"/>
</dbReference>
<evidence type="ECO:0000256" key="6">
    <source>
        <dbReference type="ARBA" id="ARBA00022490"/>
    </source>
</evidence>
<keyword evidence="11" id="KW-0665">Pyrimidine biosynthesis</keyword>
<dbReference type="FunFam" id="3.40.1160.10:FF:000001">
    <property type="entry name" value="Uridylate kinase"/>
    <property type="match status" value="1"/>
</dbReference>
<dbReference type="GO" id="GO:0006225">
    <property type="term" value="P:UDP biosynthetic process"/>
    <property type="evidence" value="ECO:0007669"/>
    <property type="project" value="TreeGrafter"/>
</dbReference>
<dbReference type="InterPro" id="IPR011817">
    <property type="entry name" value="Uridylate_kinase"/>
</dbReference>
<evidence type="ECO:0000256" key="4">
    <source>
        <dbReference type="ARBA" id="ARBA00012899"/>
    </source>
</evidence>
<comment type="pathway">
    <text evidence="2">Pyrimidine metabolism; CTP biosynthesis via de novo pathway; UDP from UMP (UMPK route): step 1/1.</text>
</comment>
<evidence type="ECO:0000313" key="15">
    <source>
        <dbReference type="EMBL" id="SVB11754.1"/>
    </source>
</evidence>
<dbReference type="GO" id="GO:0005524">
    <property type="term" value="F:ATP binding"/>
    <property type="evidence" value="ECO:0007669"/>
    <property type="project" value="UniProtKB-KW"/>
</dbReference>
<dbReference type="GO" id="GO:0005737">
    <property type="term" value="C:cytoplasm"/>
    <property type="evidence" value="ECO:0007669"/>
    <property type="project" value="UniProtKB-SubCell"/>
</dbReference>
<evidence type="ECO:0000256" key="10">
    <source>
        <dbReference type="ARBA" id="ARBA00022840"/>
    </source>
</evidence>
<dbReference type="PANTHER" id="PTHR42833:SF4">
    <property type="entry name" value="URIDYLATE KINASE PUMPKIN, CHLOROPLASTIC"/>
    <property type="match status" value="1"/>
</dbReference>
<comment type="similarity">
    <text evidence="3">Belongs to the UMP kinase family.</text>
</comment>
<sequence>VAATGSQGKSKRTPARWDRVVLKVSGEAFAGSDGYGIDGAVVSQIAGEIVAVRDEFDVDIAVVVGGGNIWRGMAGEGAGMDRAQADYMGMLATVINALALQDTLEQVGHPTRVQTAVHMAQIAEPYIRRRAIRHLEKGRVVIFAGGTGNPFFTTDTTAALRAVEIEAGVVLKGTHSGTDGIYTADPKDDPSATRLDEIGYLDVIQRGLQAMDSTAVTLCMDNGVPIVMFDLMSPGNVRCILAGEQVGTLVS</sequence>
<evidence type="ECO:0000256" key="11">
    <source>
        <dbReference type="ARBA" id="ARBA00022975"/>
    </source>
</evidence>
<comment type="subcellular location">
    <subcellularLocation>
        <location evidence="1">Cytoplasm</location>
    </subcellularLocation>
</comment>
<gene>
    <name evidence="15" type="ORF">METZ01_LOCUS164608</name>
</gene>
<reference evidence="15" key="1">
    <citation type="submission" date="2018-05" db="EMBL/GenBank/DDBJ databases">
        <authorList>
            <person name="Lanie J.A."/>
            <person name="Ng W.-L."/>
            <person name="Kazmierczak K.M."/>
            <person name="Andrzejewski T.M."/>
            <person name="Davidsen T.M."/>
            <person name="Wayne K.J."/>
            <person name="Tettelin H."/>
            <person name="Glass J.I."/>
            <person name="Rusch D."/>
            <person name="Podicherti R."/>
            <person name="Tsui H.-C.T."/>
            <person name="Winkler M.E."/>
        </authorList>
    </citation>
    <scope>NUCLEOTIDE SEQUENCE</scope>
</reference>
<keyword evidence="7" id="KW-0808">Transferase</keyword>
<dbReference type="UniPathway" id="UPA00159">
    <property type="reaction ID" value="UER00275"/>
</dbReference>
<evidence type="ECO:0000256" key="7">
    <source>
        <dbReference type="ARBA" id="ARBA00022679"/>
    </source>
</evidence>
<evidence type="ECO:0000256" key="3">
    <source>
        <dbReference type="ARBA" id="ARBA00007614"/>
    </source>
</evidence>
<evidence type="ECO:0000256" key="1">
    <source>
        <dbReference type="ARBA" id="ARBA00004496"/>
    </source>
</evidence>